<keyword evidence="6" id="KW-1185">Reference proteome</keyword>
<dbReference type="InterPro" id="IPR014268">
    <property type="entry name" value="GtfB"/>
</dbReference>
<dbReference type="EMBL" id="PPRF01000011">
    <property type="protein sequence ID" value="PNZ29862.1"/>
    <property type="molecule type" value="Genomic_DNA"/>
</dbReference>
<dbReference type="OrthoDB" id="2136618at2"/>
<protein>
    <recommendedName>
        <fullName evidence="4">UDP-N-acetylglucosamine--peptide N-acetylglucosaminyltransferase stabilizing protein GtfB</fullName>
    </recommendedName>
    <alternativeName>
        <fullName evidence="4">Glycosyltransferase stabilizing protein GtfB</fullName>
    </alternativeName>
</protein>
<sequence length="449" mass="52039">MINLFEYFDKQSQTLYDTLRLAGHTYETIVLEDDGFLPEHIITPYRFFANYQAPEHATARYFNQVPIPRYWEIAGNNDSATVKDIGKLRANIRYYRGNTPRIVSHVEWLDGLERLQYVDHYTQHGVRFAQTFYDLSGKRIFRKYLDQQGAEVIYENFVAQAIILNWQGKAHHFNNKVQFIQFFLQALGKDLNGFVINSLGLPFSVLYRLETPGKDLVFWQEQSNGQVPGNMSLILKGGHTREYCVIVPDNQEYETLKQQVDEDAQQHLFSAGYLYDYARKNTYTANVLTLTNSDQIHHLEAIVEACPKATFHIGAVTEMSDKLNAMDRYPNVKLFPTIERATVDKLYQSCDVYLDINEGGEIINALQRAFEHDLLIMGYHENAHNLGVTARENLFDKEDNAAQLIQALKDIQLKKRYFKVRHDYQKAHVHEITTKGFNAVMERVTNKKG</sequence>
<dbReference type="NCBIfam" id="TIGR02919">
    <property type="entry name" value="accessory Sec system glycosylation chaperone GtfB"/>
    <property type="match status" value="1"/>
</dbReference>
<evidence type="ECO:0000313" key="6">
    <source>
        <dbReference type="Proteomes" id="UP000242752"/>
    </source>
</evidence>
<dbReference type="GO" id="GO:0005886">
    <property type="term" value="C:plasma membrane"/>
    <property type="evidence" value="ECO:0007669"/>
    <property type="project" value="UniProtKB-SubCell"/>
</dbReference>
<dbReference type="HAMAP" id="MF_01473">
    <property type="entry name" value="GtfB"/>
    <property type="match status" value="1"/>
</dbReference>
<evidence type="ECO:0000256" key="1">
    <source>
        <dbReference type="ARBA" id="ARBA00004922"/>
    </source>
</evidence>
<evidence type="ECO:0000313" key="5">
    <source>
        <dbReference type="EMBL" id="PNZ29862.1"/>
    </source>
</evidence>
<proteinExistence type="inferred from homology"/>
<gene>
    <name evidence="4 5" type="primary">gtfB</name>
    <name evidence="5" type="ORF">CD122_01280</name>
</gene>
<dbReference type="AlphaFoldDB" id="A0A2K3YW87"/>
<evidence type="ECO:0000256" key="2">
    <source>
        <dbReference type="ARBA" id="ARBA00022475"/>
    </source>
</evidence>
<organism evidence="5 6">
    <name type="scientific">Staphylococcus rostri</name>
    <dbReference type="NCBI Taxonomy" id="522262"/>
    <lineage>
        <taxon>Bacteria</taxon>
        <taxon>Bacillati</taxon>
        <taxon>Bacillota</taxon>
        <taxon>Bacilli</taxon>
        <taxon>Bacillales</taxon>
        <taxon>Staphylococcaceae</taxon>
        <taxon>Staphylococcus</taxon>
    </lineage>
</organism>
<comment type="similarity">
    <text evidence="4">Belongs to the GtfB family.</text>
</comment>
<name>A0A2K3YW87_9STAP</name>
<comment type="pathway">
    <text evidence="1 4">Protein modification; protein glycosylation.</text>
</comment>
<reference evidence="5 6" key="1">
    <citation type="submission" date="2017-08" db="EMBL/GenBank/DDBJ databases">
        <title>Draft genome sequences of 64 type strains of genus Staph aureus.</title>
        <authorList>
            <person name="Cole K."/>
            <person name="Golubchik T."/>
            <person name="Russell J."/>
            <person name="Foster D."/>
            <person name="Llewelyn M."/>
            <person name="Wilson D."/>
            <person name="Crook D."/>
            <person name="Paul J."/>
        </authorList>
    </citation>
    <scope>NUCLEOTIDE SEQUENCE [LARGE SCALE GENOMIC DNA]</scope>
    <source>
        <strain evidence="5 6">DSM 21968</strain>
    </source>
</reference>
<comment type="subunit">
    <text evidence="4">Forms a heterotetramer with 2 subunits each of GtfA and GtfB. Part of the accessory SecA2/SecY2 protein translocation apparatus.</text>
</comment>
<evidence type="ECO:0000256" key="4">
    <source>
        <dbReference type="HAMAP-Rule" id="MF_01473"/>
    </source>
</evidence>
<keyword evidence="2 4" id="KW-1003">Cell membrane</keyword>
<dbReference type="GO" id="GO:0017122">
    <property type="term" value="C:protein N-acetylglucosaminyltransferase complex"/>
    <property type="evidence" value="ECO:0007669"/>
    <property type="project" value="UniProtKB-UniRule"/>
</dbReference>
<dbReference type="Proteomes" id="UP000242752">
    <property type="component" value="Unassembled WGS sequence"/>
</dbReference>
<comment type="function">
    <text evidence="4">Required for polymorphic O-glycosylation of the serine-rich repeat protein in this bacteria. A stabilizing protein that is part of the accessory SecA2/SecY2 system specifically required to export serine-rich repeat cell wall proteins usually encoded upstream in the same operon. The GtfA-GtfB complex adds GlcNAc from UDP-GlcNAc to the substrate protein, attaching the first sugar residue. Stabilizes the glycosylation activity of GtfA. Has no N-acetylglucosaminyl transferase activity on its own.</text>
</comment>
<comment type="subcellular location">
    <subcellularLocation>
        <location evidence="4">Cell membrane</location>
        <topology evidence="4">Peripheral membrane protein</topology>
    </subcellularLocation>
</comment>
<dbReference type="UniPathway" id="UPA00378"/>
<comment type="caution">
    <text evidence="5">The sequence shown here is derived from an EMBL/GenBank/DDBJ whole genome shotgun (WGS) entry which is preliminary data.</text>
</comment>
<evidence type="ECO:0000256" key="3">
    <source>
        <dbReference type="ARBA" id="ARBA00023136"/>
    </source>
</evidence>
<keyword evidence="3 4" id="KW-0472">Membrane</keyword>
<dbReference type="GO" id="GO:0031647">
    <property type="term" value="P:regulation of protein stability"/>
    <property type="evidence" value="ECO:0007669"/>
    <property type="project" value="UniProtKB-UniRule"/>
</dbReference>
<accession>A0A2K3YW87</accession>
<dbReference type="RefSeq" id="WP_103357216.1">
    <property type="nucleotide sequence ID" value="NZ_CP113107.1"/>
</dbReference>